<reference evidence="2 3" key="1">
    <citation type="submission" date="2018-03" db="EMBL/GenBank/DDBJ databases">
        <title>Cross-interface Injection: A General Nanoliter Liquid Handling Method Applied to Single Cells Genome Amplification Automated Nanoliter Liquid Handling Applied to Single Cell Multiple Displacement Amplification.</title>
        <authorList>
            <person name="Yun J."/>
            <person name="Xu P."/>
            <person name="Xu J."/>
            <person name="Dai X."/>
            <person name="Wang Y."/>
            <person name="Zheng X."/>
            <person name="Cao C."/>
            <person name="Yi Q."/>
            <person name="Zhu Y."/>
            <person name="Wang L."/>
            <person name="Dong Z."/>
            <person name="Huang Y."/>
            <person name="Huang L."/>
            <person name="Du W."/>
        </authorList>
    </citation>
    <scope>NUCLEOTIDE SEQUENCE [LARGE SCALE GENOMIC DNA]</scope>
    <source>
        <strain evidence="2 3">Z-D1-2</strain>
    </source>
</reference>
<feature type="domain" description="PKD" evidence="1">
    <location>
        <begin position="2067"/>
        <end position="2134"/>
    </location>
</feature>
<dbReference type="InterPro" id="IPR037701">
    <property type="entry name" value="Pom152"/>
</dbReference>
<comment type="caution">
    <text evidence="2">The sequence shown here is derived from an EMBL/GenBank/DDBJ whole genome shotgun (WGS) entry which is preliminary data.</text>
</comment>
<evidence type="ECO:0000313" key="3">
    <source>
        <dbReference type="Proteomes" id="UP000240608"/>
    </source>
</evidence>
<dbReference type="InterPro" id="IPR026341">
    <property type="entry name" value="T9SS_type_B"/>
</dbReference>
<evidence type="ECO:0000313" key="2">
    <source>
        <dbReference type="EMBL" id="PTB95633.1"/>
    </source>
</evidence>
<dbReference type="Pfam" id="PF19408">
    <property type="entry name" value="PKD_6"/>
    <property type="match status" value="1"/>
</dbReference>
<dbReference type="CDD" id="cd00146">
    <property type="entry name" value="PKD"/>
    <property type="match status" value="2"/>
</dbReference>
<organism evidence="2 3">
    <name type="scientific">Marivirga lumbricoides</name>
    <dbReference type="NCBI Taxonomy" id="1046115"/>
    <lineage>
        <taxon>Bacteria</taxon>
        <taxon>Pseudomonadati</taxon>
        <taxon>Bacteroidota</taxon>
        <taxon>Cytophagia</taxon>
        <taxon>Cytophagales</taxon>
        <taxon>Marivirgaceae</taxon>
        <taxon>Marivirga</taxon>
    </lineage>
</organism>
<dbReference type="InterPro" id="IPR013783">
    <property type="entry name" value="Ig-like_fold"/>
</dbReference>
<dbReference type="PANTHER" id="PTHR28206:SF1">
    <property type="entry name" value="NUCLEOPORIN POM152"/>
    <property type="match status" value="1"/>
</dbReference>
<dbReference type="GO" id="GO:0006999">
    <property type="term" value="P:nuclear pore organization"/>
    <property type="evidence" value="ECO:0007669"/>
    <property type="project" value="TreeGrafter"/>
</dbReference>
<evidence type="ECO:0000259" key="1">
    <source>
        <dbReference type="PROSITE" id="PS50093"/>
    </source>
</evidence>
<dbReference type="Pfam" id="PF18911">
    <property type="entry name" value="PKD_4"/>
    <property type="match status" value="3"/>
</dbReference>
<dbReference type="PROSITE" id="PS50093">
    <property type="entry name" value="PKD"/>
    <property type="match status" value="4"/>
</dbReference>
<dbReference type="GO" id="GO:0006606">
    <property type="term" value="P:protein import into nucleus"/>
    <property type="evidence" value="ECO:0007669"/>
    <property type="project" value="TreeGrafter"/>
</dbReference>
<dbReference type="GO" id="GO:0017056">
    <property type="term" value="F:structural constituent of nuclear pore"/>
    <property type="evidence" value="ECO:0007669"/>
    <property type="project" value="InterPro"/>
</dbReference>
<dbReference type="SUPFAM" id="SSF49299">
    <property type="entry name" value="PKD domain"/>
    <property type="match status" value="4"/>
</dbReference>
<dbReference type="InterPro" id="IPR022409">
    <property type="entry name" value="PKD/Chitinase_dom"/>
</dbReference>
<dbReference type="EMBL" id="PYVU01000098">
    <property type="protein sequence ID" value="PTB95633.1"/>
    <property type="molecule type" value="Genomic_DNA"/>
</dbReference>
<proteinExistence type="predicted"/>
<sequence>MKHILLSIFIFLALLGGSFETLSQPFNCSNIVIGSGGGNNINIEGANGLGRFCAPVTVNWFMSFKATIPPGANVDIIVDWDDGEFSTYDAILSGTDWIIANGNGDDFGTTPVFQGINNAKHIYENETDGVCFYEVSARLVIDGNICNASRILGNTLVNYWDIDEVNPGNVAIEPLEFLVCAGDQVTLNFDDATEFNCINSADTDIPNGEDQRNVRWTYNTTDGPAPAGRIDDVLLGNGVTLDGSNAADQNYIAPTGNPSNTEIYPAVVNPGDAVSTTLDITVPASATVGEVFEVKLENWGPCNPLGGSKPAIERYAIIRIVAPPQNPNFTISSDANGNNLKSVFCPGEDMRFRGTASNHNGNFIYRWEVYDGPTDAGAPIWTRNNDRNTWLSDGNTNLNDVFSGPGFKLVRMYVRNSDTNFQGNCEVFIDKQIEIVSSPVATIEFDAGTGIENGGLYEICLEDIGSSLDISLYDQSTLKNVSSTTTWIIEKTVPGPTVLIDLRNGPIGASLFDYPANPLSITEAGEYRVRLRIEDGSTNCTSTDQLIIRVYDTPSAAFNSNQVCEGSNDPNNKTLFSSIANNLNGISPRVNGDEIDRWMWDFSYDAASGFNIEADFVNNNDFSRFLDGTNGAEPSASVAGTYTVALVVESAFGCTDTLIQNVTVKLNPDADIEATYTNDYLTNNAGDSYTGAAICPGTFLSFTNTSDASINSDPELATVSYELEIEDFSGNISTQPIGAPGSASETIETDAFNNLTGSNQNYKVRIVATGANSCEVISPEINVLVLPAVQANFDIFDGIPGDAGTSLYNSVAVYCSPYEFYFETDQDTEDFNADQYIWTVTDAGTGTVLDTRTVNISSDANPQQYSYNFTNTSSSTRAFDINLDVITNNFCVSARSKRIELEPQPIGDFTLEQTVVSCSPDPIVQLRFEAQQTGLGAYNWSIPVGFADTVSTVGGTGTDFFVVTFNRPPNGAGDLNYSIQLITETLAGCPSVPVSYNGTIEETEIININASFTPAAADVCLPAIFDFENTTTTFPSTAKWSFEISRFVSGSYVLEETLNGTNFPGNEDFTSPIQYEFTQPGQYRIDLVAVAESNCVFYLATPSEITIRDRPQVRFRTNVNQGCSPLSNINLQGTSVNLSGNASSFDMYYEVINPNTGVIFTSNIFSGNGNQLNGVTVDTILTNPTTANIDFEIKVYAFNPAFPSCINDSSVFVRVFPEPQIDFAVTSTNPACEADYSFDFEVLGTSIYPAGTTFRWNFGDGSTVISPSLTQTKTYSNPNGTGGPFTYTVELIAQTPDGCTSSISHDVTLLPLVRPGFFLLNIAGCTPFEVEIRGNAQGTGITNNIVYEKRLLGSSTWTPFTNAATGSGDVIETFTNTTGAPGSDQVYEIRQIVTGNGPCSATSPIQTVTIYPEPVLPTIVGSQIVCENEQNVEYAILHRPNYTYQWEVPASAFIASRSPNNDTILVSYGPTPANPNPQIAVTVTDENKCTGTKIPLPVNIVAGPIASLTLLGSPSICPGDFADIRVNLAGPGTDASIGYDVVIYNGFKDTTLVNIQDGAIFRPTPTQSSNYLIRSVVDREPDFSSCPGKPSPADVRVNVNNAPTASISGDATICNGETTNIRVVLTGQAPWTVEYTDDGGVTTKFVNSSSSVFSIPVSPTQNTDYQLVGVVDNICTGTVGPEIVTVDVNQPPSGTIFTEDLNPQVCVGTPIELLVQLFGYGPWSITYTDGINSYGINDIQEGPSHDPTDPNTSTVFPIIDIPTNASTTYTLTEIIDSRGCRNVSPSSVTVNLFPVPQARMTSTGGLNAVSICEGESVPLNFNFPSGAAPFDLEIAVNDFDIITLTDIQNPETITIDTLAENTTFRIISLVDNNGCTTTDLGLPVKVNVRERPTAVLSGVDSICYGEETNLTFNFTGKGPWTVTYNNGIKDTTFTTPFNRHFELVSPEVTTEYTLVSVTDSNSPTCSGPVSGTANIEVAAELIASFTATSENMILPDRTITITNTTTNKEEWDYLWQFGDSTTSTAVDPGTHVYDTYGTYFLTMTATSKNGKCSDNFQTIIEIDAIPAIVDFDATPRVGCLPLTVQFENLTQFADSTTYLWDFGDNQSTRVINPQHTYTRPGTYRVRLSANNITGVPVEKVEEQFITVYETLEAIFNVKRGFEQVFTEERVEFSNSSNNADQFLWNFGDGNESNEFEPVHMYADSGIYDITLVAINSSTGCADTLRKRSQVMVLTDGEFKVPNAFTPSRGGQGSGSDNPQDNDFFRPIVNGAQQYNLKIFNRWGELLFESNDKEVGWDGYYKGELMPMGVYVFRLEIIYENGRREVKLGDVTLVR</sequence>
<protein>
    <recommendedName>
        <fullName evidence="1">PKD domain-containing protein</fullName>
    </recommendedName>
</protein>
<dbReference type="Gene3D" id="2.60.40.10">
    <property type="entry name" value="Immunoglobulins"/>
    <property type="match status" value="5"/>
</dbReference>
<feature type="domain" description="PKD" evidence="1">
    <location>
        <begin position="1249"/>
        <end position="1278"/>
    </location>
</feature>
<name>A0A2T4DP94_9BACT</name>
<gene>
    <name evidence="2" type="ORF">C9994_10855</name>
</gene>
<dbReference type="Pfam" id="PF24312">
    <property type="entry name" value="Ig-like_POM152"/>
    <property type="match status" value="1"/>
</dbReference>
<dbReference type="NCBIfam" id="TIGR04131">
    <property type="entry name" value="Bac_Flav_CTERM"/>
    <property type="match status" value="1"/>
</dbReference>
<dbReference type="Pfam" id="PF13585">
    <property type="entry name" value="CHU_C"/>
    <property type="match status" value="1"/>
</dbReference>
<dbReference type="InterPro" id="IPR056541">
    <property type="entry name" value="Ig-like_POM152"/>
</dbReference>
<dbReference type="InterPro" id="IPR035986">
    <property type="entry name" value="PKD_dom_sf"/>
</dbReference>
<dbReference type="PANTHER" id="PTHR28206">
    <property type="entry name" value="NUCLEOPORIN POM152"/>
    <property type="match status" value="1"/>
</dbReference>
<dbReference type="SMART" id="SM00089">
    <property type="entry name" value="PKD"/>
    <property type="match status" value="5"/>
</dbReference>
<dbReference type="InterPro" id="IPR045829">
    <property type="entry name" value="PKD_6"/>
</dbReference>
<feature type="domain" description="PKD" evidence="1">
    <location>
        <begin position="1998"/>
        <end position="2050"/>
    </location>
</feature>
<accession>A0A2T4DP94</accession>
<dbReference type="Proteomes" id="UP000240608">
    <property type="component" value="Unassembled WGS sequence"/>
</dbReference>
<dbReference type="InterPro" id="IPR000601">
    <property type="entry name" value="PKD_dom"/>
</dbReference>
<feature type="domain" description="PKD" evidence="1">
    <location>
        <begin position="2182"/>
        <end position="2221"/>
    </location>
</feature>